<dbReference type="SMART" id="SM00355">
    <property type="entry name" value="ZnF_C2H2"/>
    <property type="match status" value="4"/>
</dbReference>
<keyword evidence="8" id="KW-0539">Nucleus</keyword>
<dbReference type="PANTHER" id="PTHR47772">
    <property type="entry name" value="ZINC FINGER PROTEIN 200"/>
    <property type="match status" value="1"/>
</dbReference>
<evidence type="ECO:0000256" key="9">
    <source>
        <dbReference type="PROSITE-ProRule" id="PRU00042"/>
    </source>
</evidence>
<keyword evidence="7" id="KW-0804">Transcription</keyword>
<comment type="caution">
    <text evidence="11">The sequence shown here is derived from an EMBL/GenBank/DDBJ whole genome shotgun (WGS) entry which is preliminary data.</text>
</comment>
<feature type="domain" description="C2H2-type" evidence="10">
    <location>
        <begin position="325"/>
        <end position="353"/>
    </location>
</feature>
<evidence type="ECO:0000256" key="4">
    <source>
        <dbReference type="ARBA" id="ARBA00022771"/>
    </source>
</evidence>
<evidence type="ECO:0000313" key="11">
    <source>
        <dbReference type="EMBL" id="CAF9903968.1"/>
    </source>
</evidence>
<proteinExistence type="predicted"/>
<dbReference type="PANTHER" id="PTHR47772:SF13">
    <property type="entry name" value="GASTRULA ZINC FINGER PROTEIN XLCGF49.1-LIKE-RELATED"/>
    <property type="match status" value="1"/>
</dbReference>
<dbReference type="Proteomes" id="UP000664521">
    <property type="component" value="Unassembled WGS sequence"/>
</dbReference>
<keyword evidence="5" id="KW-0862">Zinc</keyword>
<sequence>MSSSRECTLCISDFTSAVDEKMTDRAPVCVDPDCPDSVCEECSDHEDCCQECVQEGSVCEDCPADEECCEGCVDDCGSLDLVNCTGPHCEYHKDYVCDGSCFELFGDQAAEMFGLGESLPQLPLDPKLINTRHQEMMSWEQMPGVGHPGNSVSPLQQIPYNAAGHSAGLLMQAAAVSGRAEHEVEGCSLPTSQSHGASTALVHDDCVSHRARSKGSQRSATKSPAHRFVSCQWADQKGEPCGEVFALGDELHDHLKLEHNIKNEVYCRWLGCRVGNHRYTNSVQRHMWGHSGYRPYKCPECAEGFAAAAVRDEHIANIHMKKKIFACDLCSHQCTSATNLKRHKDEKHRSERFQCEYCNKYGKRTLFPRGPNLARHFRKCKHVLAEFPDADGAPEGKLSDDWFPPGYKRGHHGMNKAKITPPNYLPVP</sequence>
<dbReference type="OrthoDB" id="8117402at2759"/>
<keyword evidence="3" id="KW-0677">Repeat</keyword>
<keyword evidence="6" id="KW-0805">Transcription regulation</keyword>
<comment type="subcellular location">
    <subcellularLocation>
        <location evidence="1">Nucleus</location>
    </subcellularLocation>
</comment>
<keyword evidence="2" id="KW-0479">Metal-binding</keyword>
<dbReference type="InterPro" id="IPR036236">
    <property type="entry name" value="Znf_C2H2_sf"/>
</dbReference>
<organism evidence="11 12">
    <name type="scientific">Heterodermia speciosa</name>
    <dbReference type="NCBI Taxonomy" id="116794"/>
    <lineage>
        <taxon>Eukaryota</taxon>
        <taxon>Fungi</taxon>
        <taxon>Dikarya</taxon>
        <taxon>Ascomycota</taxon>
        <taxon>Pezizomycotina</taxon>
        <taxon>Lecanoromycetes</taxon>
        <taxon>OSLEUM clade</taxon>
        <taxon>Lecanoromycetidae</taxon>
        <taxon>Caliciales</taxon>
        <taxon>Physciaceae</taxon>
        <taxon>Heterodermia</taxon>
    </lineage>
</organism>
<dbReference type="GO" id="GO:0008270">
    <property type="term" value="F:zinc ion binding"/>
    <property type="evidence" value="ECO:0007669"/>
    <property type="project" value="UniProtKB-KW"/>
</dbReference>
<evidence type="ECO:0000256" key="7">
    <source>
        <dbReference type="ARBA" id="ARBA00023163"/>
    </source>
</evidence>
<dbReference type="InterPro" id="IPR013087">
    <property type="entry name" value="Znf_C2H2_type"/>
</dbReference>
<dbReference type="SUPFAM" id="SSF57667">
    <property type="entry name" value="beta-beta-alpha zinc fingers"/>
    <property type="match status" value="1"/>
</dbReference>
<dbReference type="InterPro" id="IPR050636">
    <property type="entry name" value="C2H2-ZF_domain-containing"/>
</dbReference>
<evidence type="ECO:0000256" key="5">
    <source>
        <dbReference type="ARBA" id="ARBA00022833"/>
    </source>
</evidence>
<evidence type="ECO:0000256" key="6">
    <source>
        <dbReference type="ARBA" id="ARBA00023015"/>
    </source>
</evidence>
<protein>
    <submittedName>
        <fullName evidence="11">Zinc-finger protein</fullName>
    </submittedName>
</protein>
<evidence type="ECO:0000313" key="12">
    <source>
        <dbReference type="Proteomes" id="UP000664521"/>
    </source>
</evidence>
<dbReference type="PROSITE" id="PS00028">
    <property type="entry name" value="ZINC_FINGER_C2H2_1"/>
    <property type="match status" value="2"/>
</dbReference>
<keyword evidence="4 9" id="KW-0863">Zinc-finger</keyword>
<dbReference type="Gene3D" id="3.30.160.60">
    <property type="entry name" value="Classic Zinc Finger"/>
    <property type="match status" value="2"/>
</dbReference>
<evidence type="ECO:0000256" key="3">
    <source>
        <dbReference type="ARBA" id="ARBA00022737"/>
    </source>
</evidence>
<name>A0A8H3I466_9LECA</name>
<dbReference type="PROSITE" id="PS50157">
    <property type="entry name" value="ZINC_FINGER_C2H2_2"/>
    <property type="match status" value="2"/>
</dbReference>
<accession>A0A8H3I466</accession>
<evidence type="ECO:0000256" key="1">
    <source>
        <dbReference type="ARBA" id="ARBA00004123"/>
    </source>
</evidence>
<evidence type="ECO:0000259" key="10">
    <source>
        <dbReference type="PROSITE" id="PS50157"/>
    </source>
</evidence>
<reference evidence="11" key="1">
    <citation type="submission" date="2021-03" db="EMBL/GenBank/DDBJ databases">
        <authorList>
            <person name="Tagirdzhanova G."/>
        </authorList>
    </citation>
    <scope>NUCLEOTIDE SEQUENCE</scope>
</reference>
<feature type="domain" description="C2H2-type" evidence="10">
    <location>
        <begin position="296"/>
        <end position="324"/>
    </location>
</feature>
<dbReference type="EMBL" id="CAJPDS010000002">
    <property type="protein sequence ID" value="CAF9903968.1"/>
    <property type="molecule type" value="Genomic_DNA"/>
</dbReference>
<evidence type="ECO:0000256" key="8">
    <source>
        <dbReference type="ARBA" id="ARBA00023242"/>
    </source>
</evidence>
<gene>
    <name evidence="11" type="primary">SUR1</name>
    <name evidence="11" type="ORF">HETSPECPRED_003275</name>
</gene>
<dbReference type="AlphaFoldDB" id="A0A8H3I466"/>
<keyword evidence="12" id="KW-1185">Reference proteome</keyword>
<dbReference type="GO" id="GO:0005634">
    <property type="term" value="C:nucleus"/>
    <property type="evidence" value="ECO:0007669"/>
    <property type="project" value="UniProtKB-SubCell"/>
</dbReference>
<evidence type="ECO:0000256" key="2">
    <source>
        <dbReference type="ARBA" id="ARBA00022723"/>
    </source>
</evidence>